<dbReference type="CDD" id="cd21608">
    <property type="entry name" value="RRM2_NsCP33_like"/>
    <property type="match status" value="1"/>
</dbReference>
<dbReference type="PROSITE" id="PS50102">
    <property type="entry name" value="RRM"/>
    <property type="match status" value="1"/>
</dbReference>
<dbReference type="InterPro" id="IPR000504">
    <property type="entry name" value="RRM_dom"/>
</dbReference>
<sequence>MNIYVGNLAYSVTQDELREAFGAYGEVESANLIMDKFTGESKGFGFVEMPNNSEADAAIKALNEQPMKGRPIRVNQAKPRAERSGGGGGRPGGGGGPGGGRRW</sequence>
<dbReference type="Pfam" id="PF00076">
    <property type="entry name" value="RRM_1"/>
    <property type="match status" value="1"/>
</dbReference>
<feature type="domain" description="RRM" evidence="3">
    <location>
        <begin position="1"/>
        <end position="79"/>
    </location>
</feature>
<dbReference type="Proteomes" id="UP001138768">
    <property type="component" value="Unassembled WGS sequence"/>
</dbReference>
<dbReference type="RefSeq" id="WP_200245719.1">
    <property type="nucleotide sequence ID" value="NZ_JAXUFI010000001.1"/>
</dbReference>
<dbReference type="InterPro" id="IPR052462">
    <property type="entry name" value="SLIRP/GR-RBP-like"/>
</dbReference>
<feature type="region of interest" description="Disordered" evidence="2">
    <location>
        <begin position="64"/>
        <end position="103"/>
    </location>
</feature>
<evidence type="ECO:0000259" key="3">
    <source>
        <dbReference type="PROSITE" id="PS50102"/>
    </source>
</evidence>
<accession>A0A9X1B5L2</accession>
<reference evidence="4 5" key="1">
    <citation type="journal article" date="2020" name="Microorganisms">
        <title>Osmotic Adaptation and Compatible Solute Biosynthesis of Phototrophic Bacteria as Revealed from Genome Analyses.</title>
        <authorList>
            <person name="Imhoff J.F."/>
            <person name="Rahn T."/>
            <person name="Kunzel S."/>
            <person name="Keller A."/>
            <person name="Neulinger S.C."/>
        </authorList>
    </citation>
    <scope>NUCLEOTIDE SEQUENCE [LARGE SCALE GENOMIC DNA]</scope>
    <source>
        <strain evidence="4 5">DSM 25653</strain>
    </source>
</reference>
<comment type="caution">
    <text evidence="4">The sequence shown here is derived from an EMBL/GenBank/DDBJ whole genome shotgun (WGS) entry which is preliminary data.</text>
</comment>
<feature type="compositionally biased region" description="Gly residues" evidence="2">
    <location>
        <begin position="84"/>
        <end position="103"/>
    </location>
</feature>
<protein>
    <submittedName>
        <fullName evidence="4">RNA-binding protein</fullName>
    </submittedName>
</protein>
<proteinExistence type="predicted"/>
<name>A0A9X1B5L2_9GAMM</name>
<dbReference type="Gene3D" id="3.30.70.330">
    <property type="match status" value="1"/>
</dbReference>
<dbReference type="SMART" id="SM00360">
    <property type="entry name" value="RRM"/>
    <property type="match status" value="1"/>
</dbReference>
<dbReference type="PANTHER" id="PTHR48027">
    <property type="entry name" value="HETEROGENEOUS NUCLEAR RIBONUCLEOPROTEIN 87F-RELATED"/>
    <property type="match status" value="1"/>
</dbReference>
<evidence type="ECO:0000256" key="1">
    <source>
        <dbReference type="ARBA" id="ARBA00022884"/>
    </source>
</evidence>
<organism evidence="4 5">
    <name type="scientific">Lamprobacter modestohalophilus</name>
    <dbReference type="NCBI Taxonomy" id="1064514"/>
    <lineage>
        <taxon>Bacteria</taxon>
        <taxon>Pseudomonadati</taxon>
        <taxon>Pseudomonadota</taxon>
        <taxon>Gammaproteobacteria</taxon>
        <taxon>Chromatiales</taxon>
        <taxon>Chromatiaceae</taxon>
        <taxon>Lamprobacter</taxon>
    </lineage>
</organism>
<keyword evidence="5" id="KW-1185">Reference proteome</keyword>
<dbReference type="EMBL" id="NRRY01000025">
    <property type="protein sequence ID" value="MBK1619757.1"/>
    <property type="molecule type" value="Genomic_DNA"/>
</dbReference>
<dbReference type="InterPro" id="IPR035979">
    <property type="entry name" value="RBD_domain_sf"/>
</dbReference>
<evidence type="ECO:0000313" key="4">
    <source>
        <dbReference type="EMBL" id="MBK1619757.1"/>
    </source>
</evidence>
<keyword evidence="1" id="KW-0694">RNA-binding</keyword>
<evidence type="ECO:0000313" key="5">
    <source>
        <dbReference type="Proteomes" id="UP001138768"/>
    </source>
</evidence>
<dbReference type="SUPFAM" id="SSF54928">
    <property type="entry name" value="RNA-binding domain, RBD"/>
    <property type="match status" value="1"/>
</dbReference>
<dbReference type="AlphaFoldDB" id="A0A9X1B5L2"/>
<evidence type="ECO:0000256" key="2">
    <source>
        <dbReference type="SAM" id="MobiDB-lite"/>
    </source>
</evidence>
<dbReference type="InterPro" id="IPR048289">
    <property type="entry name" value="RRM2_NsCP33-like"/>
</dbReference>
<gene>
    <name evidence="4" type="ORF">CKO42_15165</name>
</gene>
<dbReference type="GO" id="GO:0003723">
    <property type="term" value="F:RNA binding"/>
    <property type="evidence" value="ECO:0007669"/>
    <property type="project" value="UniProtKB-KW"/>
</dbReference>
<dbReference type="InterPro" id="IPR012677">
    <property type="entry name" value="Nucleotide-bd_a/b_plait_sf"/>
</dbReference>